<protein>
    <recommendedName>
        <fullName evidence="3">CCAAT-binding factor domain-containing protein</fullName>
    </recommendedName>
</protein>
<dbReference type="AlphaFoldDB" id="A0A9P5GZ06"/>
<evidence type="ECO:0000256" key="1">
    <source>
        <dbReference type="ARBA" id="ARBA00007797"/>
    </source>
</evidence>
<sequence length="553" mass="62956">MPAATSGERSKRKRPSNTEKPTKRRRSSASSDEAEDPNAKILSMEQGILESRKNYNDITVLLTTMDEFRSGSPEGMLAAVALCRIFVRLLAQGALISKKTLSEKDLVVVGWLKEQFGEYKTKLVSILNDEELAHTALTLCMRTLKAEGDFLYDKDEYTFPRAFIRDIVSTVFLADNEDVVTAYVEEYAEQFDDIRYYTFNSIKYAVENSSANKIPSGLFDRVFSLLSALDGVPESAEELQDFYIPRPKKKTHSLRNVNQHKKQGQDAWLALMTLVEGKEQRKQLLDIISTVIAPWFIKPELLADFLTNSYDAGGSMSLLALSGVFYLIQERNLDYPSFYSKLYSLLDRDILHSKHRSRFFRLLDTFLGSTHLPAALVASFIKRLARLALNAPPSAIVFVTPWIYNLLKRHPSCTFMIHRENRDPEVRKFISEHGAEDPFLVDEADPMETQAMESCLWELVQLQSHYHPNVATISKIISEQFTKQSYNIEDFLDHSYATLLEAEISKDVKKGPVVEFQIPKKVFTSYDDAEVEQDSLLVKLWDFGGAVQETEVA</sequence>
<gene>
    <name evidence="4" type="ORF">G7Z17_g10698</name>
</gene>
<comment type="similarity">
    <text evidence="1">Belongs to the CBF/MAK21 family.</text>
</comment>
<dbReference type="InterPro" id="IPR005612">
    <property type="entry name" value="CCAAT-binding_factor"/>
</dbReference>
<dbReference type="EMBL" id="JAANBB010000363">
    <property type="protein sequence ID" value="KAF7543491.1"/>
    <property type="molecule type" value="Genomic_DNA"/>
</dbReference>
<evidence type="ECO:0000313" key="5">
    <source>
        <dbReference type="Proteomes" id="UP000722485"/>
    </source>
</evidence>
<comment type="caution">
    <text evidence="4">The sequence shown here is derived from an EMBL/GenBank/DDBJ whole genome shotgun (WGS) entry which is preliminary data.</text>
</comment>
<dbReference type="GO" id="GO:0032040">
    <property type="term" value="C:small-subunit processome"/>
    <property type="evidence" value="ECO:0007669"/>
    <property type="project" value="TreeGrafter"/>
</dbReference>
<reference evidence="4" key="1">
    <citation type="submission" date="2020-03" db="EMBL/GenBank/DDBJ databases">
        <title>Draft Genome Sequence of Cylindrodendrum hubeiense.</title>
        <authorList>
            <person name="Buettner E."/>
            <person name="Kellner H."/>
        </authorList>
    </citation>
    <scope>NUCLEOTIDE SEQUENCE</scope>
    <source>
        <strain evidence="4">IHI 201604</strain>
    </source>
</reference>
<evidence type="ECO:0000256" key="2">
    <source>
        <dbReference type="SAM" id="MobiDB-lite"/>
    </source>
</evidence>
<dbReference type="GO" id="GO:0042254">
    <property type="term" value="P:ribosome biogenesis"/>
    <property type="evidence" value="ECO:0007669"/>
    <property type="project" value="InterPro"/>
</dbReference>
<feature type="region of interest" description="Disordered" evidence="2">
    <location>
        <begin position="1"/>
        <end position="40"/>
    </location>
</feature>
<organism evidence="4 5">
    <name type="scientific">Cylindrodendrum hubeiense</name>
    <dbReference type="NCBI Taxonomy" id="595255"/>
    <lineage>
        <taxon>Eukaryota</taxon>
        <taxon>Fungi</taxon>
        <taxon>Dikarya</taxon>
        <taxon>Ascomycota</taxon>
        <taxon>Pezizomycotina</taxon>
        <taxon>Sordariomycetes</taxon>
        <taxon>Hypocreomycetidae</taxon>
        <taxon>Hypocreales</taxon>
        <taxon>Nectriaceae</taxon>
        <taxon>Cylindrodendrum</taxon>
    </lineage>
</organism>
<keyword evidence="5" id="KW-1185">Reference proteome</keyword>
<dbReference type="OrthoDB" id="10263185at2759"/>
<dbReference type="InterPro" id="IPR027193">
    <property type="entry name" value="Noc4"/>
</dbReference>
<feature type="domain" description="CCAAT-binding factor" evidence="3">
    <location>
        <begin position="317"/>
        <end position="473"/>
    </location>
</feature>
<evidence type="ECO:0000313" key="4">
    <source>
        <dbReference type="EMBL" id="KAF7543491.1"/>
    </source>
</evidence>
<name>A0A9P5GZ06_9HYPO</name>
<proteinExistence type="inferred from homology"/>
<dbReference type="GO" id="GO:0030692">
    <property type="term" value="C:Noc4p-Nop14p complex"/>
    <property type="evidence" value="ECO:0007669"/>
    <property type="project" value="TreeGrafter"/>
</dbReference>
<dbReference type="Proteomes" id="UP000722485">
    <property type="component" value="Unassembled WGS sequence"/>
</dbReference>
<evidence type="ECO:0000259" key="3">
    <source>
        <dbReference type="Pfam" id="PF03914"/>
    </source>
</evidence>
<dbReference type="PANTHER" id="PTHR12455:SF0">
    <property type="entry name" value="NUCLEOLAR COMPLEX PROTEIN 4 HOMOLOG"/>
    <property type="match status" value="1"/>
</dbReference>
<accession>A0A9P5GZ06</accession>
<dbReference type="PANTHER" id="PTHR12455">
    <property type="entry name" value="NUCLEOLAR COMPLEX PROTEIN 4"/>
    <property type="match status" value="1"/>
</dbReference>
<dbReference type="Pfam" id="PF03914">
    <property type="entry name" value="CBF"/>
    <property type="match status" value="1"/>
</dbReference>